<proteinExistence type="predicted"/>
<sequence>MDWFLKLLAPGNEALASTIALYSFIIAAGVYLGKIKIGGVSLGVTFVLFVGIIMGHFGYVVNSNVLHFIREFGLILFIFSIGLQVGPGFFSSFKRGGMVLNGLAVLMILLDVAIVLSIFYIDGNTPITALVGVMSGAVTNTPGLGAAQQAILQVNPGAYSASEQMAMGYAAAYPLGVIGIILSMFIIRWIFRVKTDKEIKQIEEDTDNSQLKPHIVTFHVTNTLIDGKNMYELHDILAANFVVSRLKDREGNIIIPNSQTIIHTGDFLYAVMSAQDEERFKSVIGPEVEMDWEAEPSPVLSRRILITKSEYNGIPLGQLRLRMGYKLNATRVNRAGVDLLASPGLRLQMGDRITVVGQEADIARLADRLGNSVKRLNEPNMITLFVGIFLGILVGSIPIMFPGMSVPMKLGLAGGPLVVAILISRFGYKIKLVTYTSSAASLLMREIGICLFLASVGVASGANFAETVFNHTGMWWVIWGFIITVLPLLVVGCIARGLYKINMLTIMGLFSGGMTDPPALAYANNSTGNDAPAVAYSTVYPLTMFLRVVAAQVLILTLA</sequence>
<dbReference type="EMBL" id="SSTG01000017">
    <property type="protein sequence ID" value="THG54484.1"/>
    <property type="molecule type" value="Genomic_DNA"/>
</dbReference>
<keyword evidence="2" id="KW-1185">Reference proteome</keyword>
<gene>
    <name evidence="1" type="ORF">E5990_02665</name>
</gene>
<evidence type="ECO:0000313" key="1">
    <source>
        <dbReference type="EMBL" id="THG54484.1"/>
    </source>
</evidence>
<organism evidence="1 2">
    <name type="scientific">Muribaculum caecicola</name>
    <dbReference type="NCBI Taxonomy" id="3038144"/>
    <lineage>
        <taxon>Bacteria</taxon>
        <taxon>Pseudomonadati</taxon>
        <taxon>Bacteroidota</taxon>
        <taxon>Bacteroidia</taxon>
        <taxon>Bacteroidales</taxon>
        <taxon>Muribaculaceae</taxon>
        <taxon>Muribaculum</taxon>
    </lineage>
</organism>
<name>A0AC61S7M6_9BACT</name>
<dbReference type="Proteomes" id="UP000305401">
    <property type="component" value="Unassembled WGS sequence"/>
</dbReference>
<accession>A0AC61S7M6</accession>
<evidence type="ECO:0000313" key="2">
    <source>
        <dbReference type="Proteomes" id="UP000305401"/>
    </source>
</evidence>
<protein>
    <submittedName>
        <fullName evidence="1">Transporter</fullName>
    </submittedName>
</protein>
<comment type="caution">
    <text evidence="1">The sequence shown here is derived from an EMBL/GenBank/DDBJ whole genome shotgun (WGS) entry which is preliminary data.</text>
</comment>
<reference evidence="1" key="1">
    <citation type="submission" date="2019-04" db="EMBL/GenBank/DDBJ databases">
        <title>Microbes associate with the intestines of laboratory mice.</title>
        <authorList>
            <person name="Navarre W."/>
            <person name="Wong E."/>
            <person name="Huang K.C."/>
            <person name="Tropini C."/>
            <person name="Ng K."/>
            <person name="Yu B."/>
        </authorList>
    </citation>
    <scope>NUCLEOTIDE SEQUENCE</scope>
    <source>
        <strain evidence="1">NM86_A22</strain>
    </source>
</reference>